<dbReference type="Proteomes" id="UP001556040">
    <property type="component" value="Unassembled WGS sequence"/>
</dbReference>
<dbReference type="EMBL" id="JBFMIA010000003">
    <property type="protein sequence ID" value="MEW9501335.1"/>
    <property type="molecule type" value="Genomic_DNA"/>
</dbReference>
<dbReference type="Pfam" id="PF06470">
    <property type="entry name" value="SMC_hinge"/>
    <property type="match status" value="1"/>
</dbReference>
<keyword evidence="2 6" id="KW-0547">Nucleotide-binding</keyword>
<dbReference type="NCBIfam" id="TIGR02168">
    <property type="entry name" value="SMC_prok_B"/>
    <property type="match status" value="1"/>
</dbReference>
<feature type="domain" description="SMC hinge" evidence="7">
    <location>
        <begin position="519"/>
        <end position="638"/>
    </location>
</feature>
<dbReference type="RefSeq" id="WP_367778812.1">
    <property type="nucleotide sequence ID" value="NZ_JBFMIA010000003.1"/>
</dbReference>
<dbReference type="InterPro" id="IPR036277">
    <property type="entry name" value="SMC_hinge_sf"/>
</dbReference>
<comment type="function">
    <text evidence="6">Required for chromosome condensation and partitioning.</text>
</comment>
<comment type="subunit">
    <text evidence="6">Homodimer.</text>
</comment>
<organism evidence="8 9">
    <name type="scientific">Jeotgalibacillus marinus</name>
    <dbReference type="NCBI Taxonomy" id="86667"/>
    <lineage>
        <taxon>Bacteria</taxon>
        <taxon>Bacillati</taxon>
        <taxon>Bacillota</taxon>
        <taxon>Bacilli</taxon>
        <taxon>Bacillales</taxon>
        <taxon>Caryophanaceae</taxon>
        <taxon>Jeotgalibacillus</taxon>
    </lineage>
</organism>
<evidence type="ECO:0000313" key="9">
    <source>
        <dbReference type="Proteomes" id="UP001556040"/>
    </source>
</evidence>
<protein>
    <recommendedName>
        <fullName evidence="6">Chromosome partition protein Smc</fullName>
    </recommendedName>
</protein>
<feature type="binding site" evidence="6">
    <location>
        <begin position="32"/>
        <end position="39"/>
    </location>
    <ligand>
        <name>ATP</name>
        <dbReference type="ChEBI" id="CHEBI:30616"/>
    </ligand>
</feature>
<evidence type="ECO:0000256" key="3">
    <source>
        <dbReference type="ARBA" id="ARBA00022840"/>
    </source>
</evidence>
<dbReference type="InterPro" id="IPR003395">
    <property type="entry name" value="RecF/RecN/SMC_N"/>
</dbReference>
<name>A0ABV3Q1W5_9BACL</name>
<proteinExistence type="inferred from homology"/>
<keyword evidence="9" id="KW-1185">Reference proteome</keyword>
<reference evidence="8 9" key="1">
    <citation type="journal article" date="1979" name="Int. J. Syst. Evol. Microbiol.">
        <title>Bacillus globisporus subsp. marinus subsp. nov.</title>
        <authorList>
            <person name="Liu H."/>
        </authorList>
    </citation>
    <scope>NUCLEOTIDE SEQUENCE [LARGE SCALE GENOMIC DNA]</scope>
    <source>
        <strain evidence="8 9">DSM 1297</strain>
    </source>
</reference>
<evidence type="ECO:0000256" key="6">
    <source>
        <dbReference type="HAMAP-Rule" id="MF_01894"/>
    </source>
</evidence>
<dbReference type="InterPro" id="IPR024704">
    <property type="entry name" value="SMC"/>
</dbReference>
<dbReference type="SMART" id="SM00968">
    <property type="entry name" value="SMC_hinge"/>
    <property type="match status" value="1"/>
</dbReference>
<keyword evidence="4 6" id="KW-0175">Coiled coil</keyword>
<feature type="coiled-coil region" evidence="6">
    <location>
        <begin position="231"/>
        <end position="475"/>
    </location>
</feature>
<evidence type="ECO:0000256" key="5">
    <source>
        <dbReference type="ARBA" id="ARBA00023125"/>
    </source>
</evidence>
<comment type="domain">
    <text evidence="6">Contains large globular domains required for ATP hydrolysis at each terminus and a third globular domain forming a flexible hinge near the middle of the molecule. These domains are separated by coiled-coil structures.</text>
</comment>
<gene>
    <name evidence="6 8" type="primary">smc</name>
    <name evidence="8" type="ORF">AB1471_05915</name>
</gene>
<dbReference type="InterPro" id="IPR011890">
    <property type="entry name" value="SMC_prok"/>
</dbReference>
<dbReference type="InterPro" id="IPR027417">
    <property type="entry name" value="P-loop_NTPase"/>
</dbReference>
<evidence type="ECO:0000259" key="7">
    <source>
        <dbReference type="SMART" id="SM00968"/>
    </source>
</evidence>
<dbReference type="SUPFAM" id="SSF75553">
    <property type="entry name" value="Smc hinge domain"/>
    <property type="match status" value="1"/>
</dbReference>
<keyword evidence="1 6" id="KW-0963">Cytoplasm</keyword>
<feature type="coiled-coil region" evidence="6">
    <location>
        <begin position="1005"/>
        <end position="1032"/>
    </location>
</feature>
<dbReference type="Gene3D" id="3.40.50.300">
    <property type="entry name" value="P-loop containing nucleotide triphosphate hydrolases"/>
    <property type="match status" value="2"/>
</dbReference>
<accession>A0ABV3Q1W5</accession>
<dbReference type="Gene3D" id="3.30.70.1620">
    <property type="match status" value="1"/>
</dbReference>
<sequence length="1189" mass="136063">MLLKRLDILGFKSFAERIAIDFVPGVTAVVGPNGSGKSNITDAIRWVLGEQSAKSLRGGKMEDVIFAGSDARKPLNIAEVTLTLDNEDMALPLDYAEVSVTRRVFRSGDSEYLLNNQPCRLKDIVDLFIDSGLGKEAFSIIGQGRVEQILNSKPEDRRVILEEAAGVLKYKNRRKKADIRLTETQENLYRVKDILHELEGQVEPLKIQSSIAQEYLGKKEELKRTEVALLVHDIEQMNNDWEQSKEKHEEIRQQEKQKQILIKENEELLAQKRVEIKQCDVEIEELQKELLSITEEAEQLDGRRQVLIERRKNANQNEEQLQQSMGELDDQIIRSERAIKENNVQIEENTTRVNTLTKDVRSIQQSLKLLEEDIEEQLEKVKNDYFDMLTQKTTIKNELSYADQQLEQQEKRANKLHGQNSHYIEERNTWLHAKENNIQELRKVEKQLQQATSQFTNTQQQVKVQKQEYEQLEEKLYKAYQFVSEAKSRKSMLETMEEDFSGFFQGVKEILKARTTKLTGIEGAIAELISVDKHYELAIETALGGSMQSIVAVTEKDARDAIQFLKQNRFGRATFLPMSVIKPKSLQPHQLMIAKEHPAFIDVASSIVSYSERHETIVGSLLGNVLIVKDLKGANELAVKLQHRFRFVTVDGDIVNPGGSMTGGAQSKKGASLLSRRNELDQLVGQIPRMERTSALLEQKVKAAKHSITELEKEVEKVRSQGESLRIKESEVKSALRETEATLKRTDDRLSLYDLEMGEFNDSREELTKKKSSLTKRLSLMDEALNSLNKQMQTLTQKKESHRTSKDELVEKLSLMQSNFAVAKEQQQQLARETKGLKEILNDTVQRKKTLSEDLKWLTQEMTSGEDQTEVLQRSMEDKQQSRKDTVATVELKKQARLNLHQQNEEITQSLKELTRLHKGLVDGLSDELIRVNRLEVEIDNRLNRLQEEYELTYNGAKELFPLELPTEDARRHVKLTKLSIEELGNVNLGAIEEYERVAERYDFLHEQQTDLLDAKKNLQEVIEEMDDEMSRRFGETFDQVKVHFTAVFKELFGGGRAELKLTDPNDLLHAGVDIVAQPPGKKLQNLGLMSGGERALTAIALLFSILKVRPVPFCILDEVEAALDEANVHRFSQYLHRFSQQSQFIVITHRKGTMEGADVLYGVTMQESGISKLVSVRLEEQDPIQQLS</sequence>
<dbReference type="SUPFAM" id="SSF52540">
    <property type="entry name" value="P-loop containing nucleoside triphosphate hydrolases"/>
    <property type="match status" value="1"/>
</dbReference>
<dbReference type="CDD" id="cd03278">
    <property type="entry name" value="ABC_SMC_barmotin"/>
    <property type="match status" value="2"/>
</dbReference>
<dbReference type="PIRSF" id="PIRSF005719">
    <property type="entry name" value="SMC"/>
    <property type="match status" value="1"/>
</dbReference>
<dbReference type="InterPro" id="IPR010935">
    <property type="entry name" value="SMC_hinge"/>
</dbReference>
<feature type="coiled-coil region" evidence="6">
    <location>
        <begin position="694"/>
        <end position="728"/>
    </location>
</feature>
<comment type="subcellular location">
    <subcellularLocation>
        <location evidence="6">Cytoplasm</location>
    </subcellularLocation>
</comment>
<dbReference type="Gene3D" id="1.20.1060.20">
    <property type="match status" value="1"/>
</dbReference>
<evidence type="ECO:0000256" key="2">
    <source>
        <dbReference type="ARBA" id="ARBA00022741"/>
    </source>
</evidence>
<evidence type="ECO:0000256" key="4">
    <source>
        <dbReference type="ARBA" id="ARBA00023054"/>
    </source>
</evidence>
<comment type="similarity">
    <text evidence="6">Belongs to the SMC family.</text>
</comment>
<evidence type="ECO:0000313" key="8">
    <source>
        <dbReference type="EMBL" id="MEW9501335.1"/>
    </source>
</evidence>
<evidence type="ECO:0000256" key="1">
    <source>
        <dbReference type="ARBA" id="ARBA00022490"/>
    </source>
</evidence>
<feature type="coiled-coil region" evidence="6">
    <location>
        <begin position="778"/>
        <end position="843"/>
    </location>
</feature>
<dbReference type="HAMAP" id="MF_01894">
    <property type="entry name" value="Smc_prok"/>
    <property type="match status" value="1"/>
</dbReference>
<comment type="caution">
    <text evidence="8">The sequence shown here is derived from an EMBL/GenBank/DDBJ whole genome shotgun (WGS) entry which is preliminary data.</text>
</comment>
<dbReference type="Pfam" id="PF02463">
    <property type="entry name" value="SMC_N"/>
    <property type="match status" value="1"/>
</dbReference>
<keyword evidence="5 6" id="KW-0238">DNA-binding</keyword>
<dbReference type="PANTHER" id="PTHR43977">
    <property type="entry name" value="STRUCTURAL MAINTENANCE OF CHROMOSOMES PROTEIN 3"/>
    <property type="match status" value="1"/>
</dbReference>
<keyword evidence="3 6" id="KW-0067">ATP-binding</keyword>